<protein>
    <submittedName>
        <fullName evidence="1">Putative virion structural protein</fullName>
    </submittedName>
</protein>
<evidence type="ECO:0000313" key="1">
    <source>
        <dbReference type="EMBL" id="ANZ48999.1"/>
    </source>
</evidence>
<reference evidence="2" key="1">
    <citation type="submission" date="2016-06" db="EMBL/GenBank/DDBJ databases">
        <authorList>
            <person name="Berg J.A."/>
            <person name="Buchanan A.L."/>
            <person name="Choi M.C."/>
            <person name="Sharma R."/>
            <person name="Tatlow P."/>
            <person name="Allen R.C."/>
            <person name="Bloomfield T.J."/>
            <person name="Buhler B."/>
            <person name="Bybee R.N."/>
            <person name="Duncan S."/>
            <person name="Fuhriman D.A."/>
            <person name="Harris N."/>
            <person name="Hilton J.A."/>
            <person name="Hurst E."/>
            <person name="James B.D."/>
            <person name="Knabe B.K."/>
            <person name="Pollock S.V."/>
            <person name="Ririe D.B."/>
            <person name="Rogers S.L."/>
            <person name="Stephenson M.B."/>
            <person name="Thompson S.E."/>
            <person name="Usher B.K."/>
            <person name="Ward A.T."/>
            <person name="Webb C.J."/>
            <person name="Wells M.J."/>
            <person name="Wright C.K."/>
            <person name="Breakwell D.P."/>
            <person name="Hope S."/>
            <person name="Grose J.H."/>
        </authorList>
    </citation>
    <scope>NUCLEOTIDE SEQUENCE [LARGE SCALE GENOMIC DNA]</scope>
</reference>
<dbReference type="KEGG" id="vg:29061753"/>
<accession>A0A1B2ICK3</accession>
<organism evidence="1 2">
    <name type="scientific">Erwinia phage vB_EamM_EarlPhillipIV</name>
    <dbReference type="NCBI Taxonomy" id="1883372"/>
    <lineage>
        <taxon>Viruses</taxon>
        <taxon>Duplodnaviria</taxon>
        <taxon>Heunggongvirae</taxon>
        <taxon>Uroviricota</taxon>
        <taxon>Caudoviricetes</taxon>
        <taxon>Chimalliviridae</taxon>
        <taxon>Derbicusvirus</taxon>
        <taxon>Derbicusvirus derbicus</taxon>
    </lineage>
</organism>
<evidence type="ECO:0000313" key="2">
    <source>
        <dbReference type="Proteomes" id="UP000201594"/>
    </source>
</evidence>
<dbReference type="EMBL" id="KX397367">
    <property type="protein sequence ID" value="ANZ48999.1"/>
    <property type="molecule type" value="Genomic_DNA"/>
</dbReference>
<proteinExistence type="predicted"/>
<name>A0A1B2ICK3_9CAUD</name>
<gene>
    <name evidence="1" type="ORF">EARLPHILLIPIV_150</name>
</gene>
<dbReference type="RefSeq" id="YP_009278462.1">
    <property type="nucleotide sequence ID" value="NC_031007.1"/>
</dbReference>
<dbReference type="Proteomes" id="UP000201594">
    <property type="component" value="Segment"/>
</dbReference>
<dbReference type="GeneID" id="29061753"/>
<sequence length="300" mass="32890">MGIQLNWDSQTDQNLDAIEIYRSDKPIDENNPGSPIATLAGDAVGYNDTNVRVGNTYYYVIAVVKGGNRSFTANQTQGYYSNLGPGGQVITRGDWVRGYFGEMTTTEWVTVLDVTNKIKDQLKSLTGITLRTDTNNLWYKFVYKGKILFIPSVQMITSTNWQNGYNAGFIYGTDDFGKTPDGDAGNVNQRVVIELGGYQFIARAIRLSDKPTTQYLTDPLDFNDSEWKGTYARLRADAAALTDATIQTRIGDLGSVVGTGSAHMADTTNLATVSNSAPETLTKAVKTASINWMVVLELLP</sequence>
<dbReference type="InterPro" id="IPR013783">
    <property type="entry name" value="Ig-like_fold"/>
</dbReference>
<dbReference type="Gene3D" id="2.60.40.10">
    <property type="entry name" value="Immunoglobulins"/>
    <property type="match status" value="1"/>
</dbReference>
<dbReference type="OrthoDB" id="10980at10239"/>